<evidence type="ECO:0000259" key="6">
    <source>
        <dbReference type="Pfam" id="PF18089"/>
    </source>
</evidence>
<organism evidence="7 8">
    <name type="scientific">Clostridium thailandense</name>
    <dbReference type="NCBI Taxonomy" id="2794346"/>
    <lineage>
        <taxon>Bacteria</taxon>
        <taxon>Bacillati</taxon>
        <taxon>Bacillota</taxon>
        <taxon>Clostridia</taxon>
        <taxon>Eubacteriales</taxon>
        <taxon>Clostridiaceae</taxon>
        <taxon>Clostridium</taxon>
    </lineage>
</organism>
<dbReference type="Pfam" id="PF18089">
    <property type="entry name" value="DAPG_hydrolase"/>
    <property type="match status" value="1"/>
</dbReference>
<evidence type="ECO:0000256" key="4">
    <source>
        <dbReference type="ARBA" id="ARBA00022833"/>
    </source>
</evidence>
<reference evidence="7" key="1">
    <citation type="submission" date="2020-12" db="EMBL/GenBank/DDBJ databases">
        <title>Clostridium thailandense sp. nov., a novel acetogenic bacterium isolated from peat land soil in Thailand.</title>
        <authorList>
            <person name="Chaikitkaew S."/>
            <person name="Birkeland N.K."/>
        </authorList>
    </citation>
    <scope>NUCLEOTIDE SEQUENCE</scope>
    <source>
        <strain evidence="7">PL3</strain>
    </source>
</reference>
<name>A0A949X5Z1_9CLOT</name>
<dbReference type="AlphaFoldDB" id="A0A949X5Z1"/>
<evidence type="ECO:0000313" key="8">
    <source>
        <dbReference type="Proteomes" id="UP000694308"/>
    </source>
</evidence>
<keyword evidence="4" id="KW-0862">Zinc</keyword>
<dbReference type="EMBL" id="JAEEGC010000177">
    <property type="protein sequence ID" value="MBV7276408.1"/>
    <property type="molecule type" value="Genomic_DNA"/>
</dbReference>
<keyword evidence="2" id="KW-0479">Metal-binding</keyword>
<dbReference type="GO" id="GO:0016787">
    <property type="term" value="F:hydrolase activity"/>
    <property type="evidence" value="ECO:0007669"/>
    <property type="project" value="UniProtKB-KW"/>
</dbReference>
<evidence type="ECO:0000256" key="3">
    <source>
        <dbReference type="ARBA" id="ARBA00022801"/>
    </source>
</evidence>
<dbReference type="Proteomes" id="UP000694308">
    <property type="component" value="Unassembled WGS sequence"/>
</dbReference>
<accession>A0A949X5Z1</accession>
<keyword evidence="8" id="KW-1185">Reference proteome</keyword>
<evidence type="ECO:0000256" key="2">
    <source>
        <dbReference type="ARBA" id="ARBA00022723"/>
    </source>
</evidence>
<sequence length="272" mass="30489">MRDLRKELTVEEEQKAYAKYFHNPIAAPNSQLMEILKQGAMDPAKALMPENINELLKDGYDEVETGYCVLPNGAGYVAVNNKFPGVTLDMINWWFAWHGLEDLRYMLWFRKGHYGISVSDEDRAKILNPATSMVEKFQGRIHYVIEDAGNGPEDIQISFLTPEALGIDRDKLNTGKFAVVGGNGVSEARSGGPKAPAIMLHLFREVPGGVESRSRFWMGYHMIDGKPCKLLPEGIQIPIQAPMGLAFHNVEEYSNLAAILPDLYRETEGKIF</sequence>
<feature type="domain" description="DAPG hydrolase PhiG" evidence="6">
    <location>
        <begin position="50"/>
        <end position="265"/>
    </location>
</feature>
<keyword evidence="3 7" id="KW-0378">Hydrolase</keyword>
<proteinExistence type="inferred from homology"/>
<dbReference type="RefSeq" id="WP_218323490.1">
    <property type="nucleotide sequence ID" value="NZ_JAEEGC010000177.1"/>
</dbReference>
<comment type="similarity">
    <text evidence="5">Belongs to the DAPG/phloretin hydrolase family.</text>
</comment>
<evidence type="ECO:0000313" key="7">
    <source>
        <dbReference type="EMBL" id="MBV7276408.1"/>
    </source>
</evidence>
<evidence type="ECO:0000256" key="5">
    <source>
        <dbReference type="ARBA" id="ARBA00023459"/>
    </source>
</evidence>
<gene>
    <name evidence="7" type="ORF">I6U48_26360</name>
</gene>
<protein>
    <submittedName>
        <fullName evidence="7">Hydrolase</fullName>
    </submittedName>
</protein>
<comment type="cofactor">
    <cofactor evidence="1">
        <name>Zn(2+)</name>
        <dbReference type="ChEBI" id="CHEBI:29105"/>
    </cofactor>
</comment>
<dbReference type="InterPro" id="IPR041526">
    <property type="entry name" value="DAPG_hydrolase"/>
</dbReference>
<dbReference type="GO" id="GO:0046872">
    <property type="term" value="F:metal ion binding"/>
    <property type="evidence" value="ECO:0007669"/>
    <property type="project" value="UniProtKB-KW"/>
</dbReference>
<comment type="caution">
    <text evidence="7">The sequence shown here is derived from an EMBL/GenBank/DDBJ whole genome shotgun (WGS) entry which is preliminary data.</text>
</comment>
<evidence type="ECO:0000256" key="1">
    <source>
        <dbReference type="ARBA" id="ARBA00001947"/>
    </source>
</evidence>